<dbReference type="InterPro" id="IPR050361">
    <property type="entry name" value="MPP/UQCRC_Complex"/>
</dbReference>
<gene>
    <name evidence="7" type="ORF">SAMN05421508_105160</name>
</gene>
<evidence type="ECO:0000313" key="7">
    <source>
        <dbReference type="EMBL" id="SOD96108.1"/>
    </source>
</evidence>
<dbReference type="GO" id="GO:0046872">
    <property type="term" value="F:metal ion binding"/>
    <property type="evidence" value="ECO:0007669"/>
    <property type="project" value="InterPro"/>
</dbReference>
<dbReference type="RefSeq" id="WP_097279539.1">
    <property type="nucleotide sequence ID" value="NZ_OCNJ01000005.1"/>
</dbReference>
<name>A0A286GKP5_9PROT</name>
<proteinExistence type="inferred from homology"/>
<evidence type="ECO:0000256" key="2">
    <source>
        <dbReference type="ARBA" id="ARBA00023049"/>
    </source>
</evidence>
<dbReference type="InterPro" id="IPR011249">
    <property type="entry name" value="Metalloenz_LuxS/M16"/>
</dbReference>
<dbReference type="Pfam" id="PF00675">
    <property type="entry name" value="Peptidase_M16"/>
    <property type="match status" value="1"/>
</dbReference>
<dbReference type="SUPFAM" id="SSF63411">
    <property type="entry name" value="LuxS/MPP-like metallohydrolase"/>
    <property type="match status" value="2"/>
</dbReference>
<dbReference type="AlphaFoldDB" id="A0A286GKP5"/>
<feature type="domain" description="Peptidase M16 C-terminal" evidence="6">
    <location>
        <begin position="210"/>
        <end position="392"/>
    </location>
</feature>
<feature type="signal peptide" evidence="4">
    <location>
        <begin position="1"/>
        <end position="28"/>
    </location>
</feature>
<dbReference type="GO" id="GO:0006508">
    <property type="term" value="P:proteolysis"/>
    <property type="evidence" value="ECO:0007669"/>
    <property type="project" value="UniProtKB-KW"/>
</dbReference>
<dbReference type="Pfam" id="PF05193">
    <property type="entry name" value="Peptidase_M16_C"/>
    <property type="match status" value="1"/>
</dbReference>
<keyword evidence="8" id="KW-1185">Reference proteome</keyword>
<feature type="chain" id="PRO_5012696347" evidence="4">
    <location>
        <begin position="29"/>
        <end position="493"/>
    </location>
</feature>
<dbReference type="Proteomes" id="UP000219621">
    <property type="component" value="Unassembled WGS sequence"/>
</dbReference>
<dbReference type="InterPro" id="IPR011765">
    <property type="entry name" value="Pept_M16_N"/>
</dbReference>
<dbReference type="PANTHER" id="PTHR11851">
    <property type="entry name" value="METALLOPROTEASE"/>
    <property type="match status" value="1"/>
</dbReference>
<sequence>MTSRVTRPRALAAALLAGALLAPPPALAAAETATPGAEIDQVFDAHAFTLDNGLQVVVIPDHRVPVVTQMVWYKVGAADEPPGKSGIAHLFEHLMFKGTDEIPPGEFSKIVARNGGTDNAFTASDYTAYFQNIAADRLDLVMRMEADRMADLTLDEKTVLTERDVVLEERLSRVANEPAALLGERVDLALWTVHPYRNPVIGWEHELRELTRDDAVAFYRQWYAPNNAILVVAGDATVEQVRTLAEETYGAIPRGPDFERERVRELPPPADSRVVMEHPRVGQASWSRQYVAPSYNIGEAWEPYALQVLSEILGGGSVSRLYQQLVVKDKVAVSAGAFYRGTAVDYGTFGFYGTPAADRAPEDVQAAIDAEVARLLDEGVTAEEVTQAKQRLKAGLVYARDSSQSAARTIGAALATGSTLADVQAWPQRIGAVTPEQVMQVARDVLREGQSATGVLLPAAPPETAAAPAPAAAPSTPASTPSDAGTAAGGKAG</sequence>
<evidence type="ECO:0000256" key="1">
    <source>
        <dbReference type="ARBA" id="ARBA00007261"/>
    </source>
</evidence>
<evidence type="ECO:0000313" key="8">
    <source>
        <dbReference type="Proteomes" id="UP000219621"/>
    </source>
</evidence>
<evidence type="ECO:0000256" key="4">
    <source>
        <dbReference type="SAM" id="SignalP"/>
    </source>
</evidence>
<feature type="compositionally biased region" description="Low complexity" evidence="3">
    <location>
        <begin position="462"/>
        <end position="486"/>
    </location>
</feature>
<dbReference type="InterPro" id="IPR007863">
    <property type="entry name" value="Peptidase_M16_C"/>
</dbReference>
<dbReference type="GO" id="GO:0008237">
    <property type="term" value="F:metallopeptidase activity"/>
    <property type="evidence" value="ECO:0007669"/>
    <property type="project" value="UniProtKB-KW"/>
</dbReference>
<accession>A0A286GKP5</accession>
<dbReference type="PANTHER" id="PTHR11851:SF49">
    <property type="entry name" value="MITOCHONDRIAL-PROCESSING PEPTIDASE SUBUNIT ALPHA"/>
    <property type="match status" value="1"/>
</dbReference>
<protein>
    <submittedName>
        <fullName evidence="7">Zinc protease</fullName>
    </submittedName>
</protein>
<feature type="region of interest" description="Disordered" evidence="3">
    <location>
        <begin position="457"/>
        <end position="493"/>
    </location>
</feature>
<evidence type="ECO:0000256" key="3">
    <source>
        <dbReference type="SAM" id="MobiDB-lite"/>
    </source>
</evidence>
<keyword evidence="2" id="KW-0482">Metalloprotease</keyword>
<feature type="domain" description="Peptidase M16 N-terminal" evidence="5">
    <location>
        <begin position="56"/>
        <end position="201"/>
    </location>
</feature>
<reference evidence="8" key="1">
    <citation type="submission" date="2017-09" db="EMBL/GenBank/DDBJ databases">
        <authorList>
            <person name="Varghese N."/>
            <person name="Submissions S."/>
        </authorList>
    </citation>
    <scope>NUCLEOTIDE SEQUENCE [LARGE SCALE GENOMIC DNA]</scope>
    <source>
        <strain evidence="8">USBA 140</strain>
    </source>
</reference>
<dbReference type="EMBL" id="OCNJ01000005">
    <property type="protein sequence ID" value="SOD96108.1"/>
    <property type="molecule type" value="Genomic_DNA"/>
</dbReference>
<keyword evidence="7" id="KW-0645">Protease</keyword>
<organism evidence="7 8">
    <name type="scientific">Caenispirillum bisanense</name>
    <dbReference type="NCBI Taxonomy" id="414052"/>
    <lineage>
        <taxon>Bacteria</taxon>
        <taxon>Pseudomonadati</taxon>
        <taxon>Pseudomonadota</taxon>
        <taxon>Alphaproteobacteria</taxon>
        <taxon>Rhodospirillales</taxon>
        <taxon>Novispirillaceae</taxon>
        <taxon>Caenispirillum</taxon>
    </lineage>
</organism>
<keyword evidence="2" id="KW-0378">Hydrolase</keyword>
<evidence type="ECO:0000259" key="6">
    <source>
        <dbReference type="Pfam" id="PF05193"/>
    </source>
</evidence>
<evidence type="ECO:0000259" key="5">
    <source>
        <dbReference type="Pfam" id="PF00675"/>
    </source>
</evidence>
<dbReference type="Gene3D" id="3.30.830.10">
    <property type="entry name" value="Metalloenzyme, LuxS/M16 peptidase-like"/>
    <property type="match status" value="2"/>
</dbReference>
<comment type="similarity">
    <text evidence="1">Belongs to the peptidase M16 family.</text>
</comment>
<keyword evidence="4" id="KW-0732">Signal</keyword>
<dbReference type="OrthoDB" id="9811314at2"/>